<sequence>MLYHHFHRPPHDVLSVFEALRGCERARRLAREQDEWEDQILMPYYPVFDTSDPICYWWRTPTLQ</sequence>
<gene>
    <name evidence="1" type="ORF">J2793_007050</name>
</gene>
<protein>
    <submittedName>
        <fullName evidence="1">Uncharacterized protein</fullName>
    </submittedName>
</protein>
<comment type="caution">
    <text evidence="1">The sequence shown here is derived from an EMBL/GenBank/DDBJ whole genome shotgun (WGS) entry which is preliminary data.</text>
</comment>
<evidence type="ECO:0000313" key="2">
    <source>
        <dbReference type="Proteomes" id="UP001229486"/>
    </source>
</evidence>
<accession>A0AB73INS0</accession>
<dbReference type="EMBL" id="JAURTK010000023">
    <property type="protein sequence ID" value="MDP9651575.1"/>
    <property type="molecule type" value="Genomic_DNA"/>
</dbReference>
<dbReference type="Proteomes" id="UP001229486">
    <property type="component" value="Unassembled WGS sequence"/>
</dbReference>
<dbReference type="RefSeq" id="WP_392396152.1">
    <property type="nucleotide sequence ID" value="NZ_JAURTK010000023.1"/>
</dbReference>
<name>A0AB73INS0_9BURK</name>
<organism evidence="1 2">
    <name type="scientific">Paraburkholderia caledonica</name>
    <dbReference type="NCBI Taxonomy" id="134536"/>
    <lineage>
        <taxon>Bacteria</taxon>
        <taxon>Pseudomonadati</taxon>
        <taxon>Pseudomonadota</taxon>
        <taxon>Betaproteobacteria</taxon>
        <taxon>Burkholderiales</taxon>
        <taxon>Burkholderiaceae</taxon>
        <taxon>Paraburkholderia</taxon>
    </lineage>
</organism>
<proteinExistence type="predicted"/>
<reference evidence="1" key="1">
    <citation type="submission" date="2023-07" db="EMBL/GenBank/DDBJ databases">
        <title>Sorghum-associated microbial communities from plants grown in Nebraska, USA.</title>
        <authorList>
            <person name="Schachtman D."/>
        </authorList>
    </citation>
    <scope>NUCLEOTIDE SEQUENCE</scope>
    <source>
        <strain evidence="1">DS1061</strain>
    </source>
</reference>
<evidence type="ECO:0000313" key="1">
    <source>
        <dbReference type="EMBL" id="MDP9651575.1"/>
    </source>
</evidence>
<dbReference type="AlphaFoldDB" id="A0AB73INS0"/>